<comment type="caution">
    <text evidence="1">The sequence shown here is derived from an EMBL/GenBank/DDBJ whole genome shotgun (WGS) entry which is preliminary data.</text>
</comment>
<dbReference type="AlphaFoldDB" id="A0A158KL09"/>
<dbReference type="EMBL" id="FCON02000108">
    <property type="protein sequence ID" value="SAL81764.1"/>
    <property type="molecule type" value="Genomic_DNA"/>
</dbReference>
<dbReference type="InterPro" id="IPR025528">
    <property type="entry name" value="BrnA_antitoxin"/>
</dbReference>
<gene>
    <name evidence="1" type="ORF">AWB68_06250</name>
</gene>
<dbReference type="Proteomes" id="UP000054770">
    <property type="component" value="Unassembled WGS sequence"/>
</dbReference>
<keyword evidence="2" id="KW-1185">Reference proteome</keyword>
<organism evidence="1 2">
    <name type="scientific">Caballeronia choica</name>
    <dbReference type="NCBI Taxonomy" id="326476"/>
    <lineage>
        <taxon>Bacteria</taxon>
        <taxon>Pseudomonadati</taxon>
        <taxon>Pseudomonadota</taxon>
        <taxon>Betaproteobacteria</taxon>
        <taxon>Burkholderiales</taxon>
        <taxon>Burkholderiaceae</taxon>
        <taxon>Caballeronia</taxon>
    </lineage>
</organism>
<evidence type="ECO:0008006" key="3">
    <source>
        <dbReference type="Google" id="ProtNLM"/>
    </source>
</evidence>
<evidence type="ECO:0000313" key="2">
    <source>
        <dbReference type="Proteomes" id="UP000054770"/>
    </source>
</evidence>
<proteinExistence type="predicted"/>
<evidence type="ECO:0000313" key="1">
    <source>
        <dbReference type="EMBL" id="SAL81764.1"/>
    </source>
</evidence>
<protein>
    <recommendedName>
        <fullName evidence="3">BrnA antitoxin of type II toxin-antitoxin system</fullName>
    </recommendedName>
</protein>
<sequence length="112" mass="12647">MPDTIKTRSGRTLIMNTPEEDAEIQRGIDADPDNPEWTAEEMARARPFSELIAQKRMGRPPKDSPKEQVSVRYDADILAAFRATGDGWQTRMNDALRTYLAEHPLTATERGC</sequence>
<dbReference type="Pfam" id="PF14384">
    <property type="entry name" value="BrnA_antitoxin"/>
    <property type="match status" value="1"/>
</dbReference>
<name>A0A158KL09_9BURK</name>
<reference evidence="1" key="1">
    <citation type="submission" date="2016-01" db="EMBL/GenBank/DDBJ databases">
        <authorList>
            <person name="Peeters C."/>
        </authorList>
    </citation>
    <scope>NUCLEOTIDE SEQUENCE [LARGE SCALE GENOMIC DNA]</scope>
    <source>
        <strain evidence="1">LMG 22940</strain>
    </source>
</reference>
<accession>A0A158KL09</accession>